<evidence type="ECO:0000313" key="1">
    <source>
        <dbReference type="EMBL" id="QDV06138.1"/>
    </source>
</evidence>
<gene>
    <name evidence="1" type="ORF">Poly30_16430</name>
</gene>
<dbReference type="AlphaFoldDB" id="A0A518EPZ1"/>
<dbReference type="PANTHER" id="PTHR45947:SF3">
    <property type="entry name" value="SULFOQUINOVOSYL TRANSFERASE SQD2"/>
    <property type="match status" value="1"/>
</dbReference>
<dbReference type="GO" id="GO:0016757">
    <property type="term" value="F:glycosyltransferase activity"/>
    <property type="evidence" value="ECO:0007669"/>
    <property type="project" value="TreeGrafter"/>
</dbReference>
<sequence length="381" mass="41081">MPSASAPMQDVRVLHLLPDQGVGGIQRFVIELVRHERMDQASDEIVLTERPLDVERDFLAPATPAHFLGLLGESTAVRAKRLADLAESRSAQTLLVYRAADLPLALAARRHTISGTKGALRVVTQLFDAPLIPAREPRGLLGRVFGARSEPSLDLSEVDEFFVASPALLAPWHAAGATPVLRAAAVDTQRFHPQNVQSSWRSARLPDPGTLLVGSLMRAEPGKDHRVLIDAVQRRHASGRPTALMLVGDGSLYPSLREESKGSDVLFVRRRVLDAPGFFGRIDAFALHSATELIPVALLESLACGRAATVADPGGVAELVGRDAALFTPPGDVDAVIQALDRLADEAFRHELGETARKRALQNHHLGRLRSQLASSYTAAT</sequence>
<dbReference type="Pfam" id="PF13692">
    <property type="entry name" value="Glyco_trans_1_4"/>
    <property type="match status" value="1"/>
</dbReference>
<proteinExistence type="predicted"/>
<dbReference type="PANTHER" id="PTHR45947">
    <property type="entry name" value="SULFOQUINOVOSYL TRANSFERASE SQD2"/>
    <property type="match status" value="1"/>
</dbReference>
<keyword evidence="2" id="KW-1185">Reference proteome</keyword>
<keyword evidence="1" id="KW-0808">Transferase</keyword>
<evidence type="ECO:0000313" key="2">
    <source>
        <dbReference type="Proteomes" id="UP000320390"/>
    </source>
</evidence>
<dbReference type="SUPFAM" id="SSF53756">
    <property type="entry name" value="UDP-Glycosyltransferase/glycogen phosphorylase"/>
    <property type="match status" value="1"/>
</dbReference>
<dbReference type="Gene3D" id="3.40.50.2000">
    <property type="entry name" value="Glycogen Phosphorylase B"/>
    <property type="match status" value="2"/>
</dbReference>
<dbReference type="EMBL" id="CP036434">
    <property type="protein sequence ID" value="QDV06138.1"/>
    <property type="molecule type" value="Genomic_DNA"/>
</dbReference>
<protein>
    <submittedName>
        <fullName evidence="1">Glycosyl transferases group 1</fullName>
    </submittedName>
</protein>
<dbReference type="InterPro" id="IPR050194">
    <property type="entry name" value="Glycosyltransferase_grp1"/>
</dbReference>
<dbReference type="Proteomes" id="UP000320390">
    <property type="component" value="Chromosome"/>
</dbReference>
<accession>A0A518EPZ1</accession>
<name>A0A518EPZ1_9BACT</name>
<dbReference type="OrthoDB" id="259238at2"/>
<reference evidence="1 2" key="1">
    <citation type="submission" date="2019-02" db="EMBL/GenBank/DDBJ databases">
        <title>Deep-cultivation of Planctomycetes and their phenomic and genomic characterization uncovers novel biology.</title>
        <authorList>
            <person name="Wiegand S."/>
            <person name="Jogler M."/>
            <person name="Boedeker C."/>
            <person name="Pinto D."/>
            <person name="Vollmers J."/>
            <person name="Rivas-Marin E."/>
            <person name="Kohn T."/>
            <person name="Peeters S.H."/>
            <person name="Heuer A."/>
            <person name="Rast P."/>
            <person name="Oberbeckmann S."/>
            <person name="Bunk B."/>
            <person name="Jeske O."/>
            <person name="Meyerdierks A."/>
            <person name="Storesund J.E."/>
            <person name="Kallscheuer N."/>
            <person name="Luecker S."/>
            <person name="Lage O.M."/>
            <person name="Pohl T."/>
            <person name="Merkel B.J."/>
            <person name="Hornburger P."/>
            <person name="Mueller R.-W."/>
            <person name="Bruemmer F."/>
            <person name="Labrenz M."/>
            <person name="Spormann A.M."/>
            <person name="Op den Camp H."/>
            <person name="Overmann J."/>
            <person name="Amann R."/>
            <person name="Jetten M.S.M."/>
            <person name="Mascher T."/>
            <person name="Medema M.H."/>
            <person name="Devos D.P."/>
            <person name="Kaster A.-K."/>
            <person name="Ovreas L."/>
            <person name="Rohde M."/>
            <person name="Galperin M.Y."/>
            <person name="Jogler C."/>
        </authorList>
    </citation>
    <scope>NUCLEOTIDE SEQUENCE [LARGE SCALE GENOMIC DNA]</scope>
    <source>
        <strain evidence="1 2">Poly30</strain>
    </source>
</reference>
<organism evidence="1 2">
    <name type="scientific">Saltatorellus ferox</name>
    <dbReference type="NCBI Taxonomy" id="2528018"/>
    <lineage>
        <taxon>Bacteria</taxon>
        <taxon>Pseudomonadati</taxon>
        <taxon>Planctomycetota</taxon>
        <taxon>Planctomycetia</taxon>
        <taxon>Planctomycetia incertae sedis</taxon>
        <taxon>Saltatorellus</taxon>
    </lineage>
</organism>